<feature type="transmembrane region" description="Helical" evidence="6">
    <location>
        <begin position="124"/>
        <end position="144"/>
    </location>
</feature>
<name>A0A834XYC5_APHGI</name>
<feature type="domain" description="Yip1" evidence="7">
    <location>
        <begin position="116"/>
        <end position="286"/>
    </location>
</feature>
<comment type="similarity">
    <text evidence="2 6">Belongs to the YIP1 family.</text>
</comment>
<dbReference type="PANTHER" id="PTHR12822">
    <property type="entry name" value="PROTEIN YIPF"/>
    <property type="match status" value="1"/>
</dbReference>
<evidence type="ECO:0000256" key="1">
    <source>
        <dbReference type="ARBA" id="ARBA00004141"/>
    </source>
</evidence>
<dbReference type="InterPro" id="IPR039765">
    <property type="entry name" value="Yip5/YIPF1/YIPF2"/>
</dbReference>
<keyword evidence="3 6" id="KW-0812">Transmembrane</keyword>
<dbReference type="GO" id="GO:0016192">
    <property type="term" value="P:vesicle-mediated transport"/>
    <property type="evidence" value="ECO:0007669"/>
    <property type="project" value="InterPro"/>
</dbReference>
<sequence>MENNNNQFGNGTDSFISFQDYSPINRSGGAGQAQINVETSNQQQFGVNNMTNDPMSIGMMEDLRGLPEKKEAEAQVEKGFWTLDYYKKFFNVNTNDVIQRLKGSMLPHNPDNYLLSQIRPNPDLYGPFWVCVTLVFSIAISGNIANYWQTAGSKNYQWTYNFHLVSGAATTICLYVCLVPLGLWSALKWSSPPSDTSMDVELIESAPKLGLLELLCLYGYSLTIYIPVAFLWTIPNDWFQWILVGLAFSLSGGVLIRSLFPIITGKQKSIYVAAILGMHFLLAAGFMLYFFHVPKLEKSDYLVATTTTTTTTIKSTIAPIVTEATAKSVEIIKNITKTV</sequence>
<protein>
    <recommendedName>
        <fullName evidence="6">Protein YIPF</fullName>
    </recommendedName>
</protein>
<dbReference type="GO" id="GO:0000139">
    <property type="term" value="C:Golgi membrane"/>
    <property type="evidence" value="ECO:0007669"/>
    <property type="project" value="UniProtKB-SubCell"/>
</dbReference>
<dbReference type="OrthoDB" id="10256463at2759"/>
<dbReference type="Pfam" id="PF04893">
    <property type="entry name" value="Yip1"/>
    <property type="match status" value="1"/>
</dbReference>
<feature type="transmembrane region" description="Helical" evidence="6">
    <location>
        <begin position="270"/>
        <end position="291"/>
    </location>
</feature>
<comment type="caution">
    <text evidence="8">The sequence shown here is derived from an EMBL/GenBank/DDBJ whole genome shotgun (WGS) entry which is preliminary data.</text>
</comment>
<feature type="transmembrane region" description="Helical" evidence="6">
    <location>
        <begin position="238"/>
        <end position="258"/>
    </location>
</feature>
<evidence type="ECO:0000313" key="9">
    <source>
        <dbReference type="Proteomes" id="UP000639338"/>
    </source>
</evidence>
<dbReference type="GO" id="GO:0031267">
    <property type="term" value="F:small GTPase binding"/>
    <property type="evidence" value="ECO:0007669"/>
    <property type="project" value="InterPro"/>
</dbReference>
<dbReference type="InterPro" id="IPR006977">
    <property type="entry name" value="Yip1_dom"/>
</dbReference>
<dbReference type="AlphaFoldDB" id="A0A834XYC5"/>
<evidence type="ECO:0000256" key="6">
    <source>
        <dbReference type="RuleBase" id="RU361264"/>
    </source>
</evidence>
<feature type="transmembrane region" description="Helical" evidence="6">
    <location>
        <begin position="208"/>
        <end position="232"/>
    </location>
</feature>
<evidence type="ECO:0000256" key="5">
    <source>
        <dbReference type="ARBA" id="ARBA00023136"/>
    </source>
</evidence>
<proteinExistence type="inferred from homology"/>
<evidence type="ECO:0000259" key="7">
    <source>
        <dbReference type="Pfam" id="PF04893"/>
    </source>
</evidence>
<comment type="subcellular location">
    <subcellularLocation>
        <location evidence="6">Golgi apparatus membrane</location>
        <topology evidence="6">Multi-pass membrane protein</topology>
    </subcellularLocation>
    <subcellularLocation>
        <location evidence="1">Membrane</location>
        <topology evidence="1">Multi-pass membrane protein</topology>
    </subcellularLocation>
</comment>
<gene>
    <name evidence="8" type="ORF">HCN44_004179</name>
</gene>
<dbReference type="EMBL" id="JACMRX010000002">
    <property type="protein sequence ID" value="KAF7994707.1"/>
    <property type="molecule type" value="Genomic_DNA"/>
</dbReference>
<evidence type="ECO:0000313" key="8">
    <source>
        <dbReference type="EMBL" id="KAF7994707.1"/>
    </source>
</evidence>
<keyword evidence="4 6" id="KW-1133">Transmembrane helix</keyword>
<accession>A0A834XYC5</accession>
<evidence type="ECO:0000256" key="2">
    <source>
        <dbReference type="ARBA" id="ARBA00010596"/>
    </source>
</evidence>
<organism evidence="8 9">
    <name type="scientific">Aphidius gifuensis</name>
    <name type="common">Parasitoid wasp</name>
    <dbReference type="NCBI Taxonomy" id="684658"/>
    <lineage>
        <taxon>Eukaryota</taxon>
        <taxon>Metazoa</taxon>
        <taxon>Ecdysozoa</taxon>
        <taxon>Arthropoda</taxon>
        <taxon>Hexapoda</taxon>
        <taxon>Insecta</taxon>
        <taxon>Pterygota</taxon>
        <taxon>Neoptera</taxon>
        <taxon>Endopterygota</taxon>
        <taxon>Hymenoptera</taxon>
        <taxon>Apocrita</taxon>
        <taxon>Ichneumonoidea</taxon>
        <taxon>Braconidae</taxon>
        <taxon>Aphidiinae</taxon>
        <taxon>Aphidius</taxon>
    </lineage>
</organism>
<feature type="transmembrane region" description="Helical" evidence="6">
    <location>
        <begin position="164"/>
        <end position="187"/>
    </location>
</feature>
<keyword evidence="9" id="KW-1185">Reference proteome</keyword>
<keyword evidence="5 6" id="KW-0472">Membrane</keyword>
<dbReference type="PANTHER" id="PTHR12822:SF2">
    <property type="entry name" value="PROTEIN YIPF"/>
    <property type="match status" value="1"/>
</dbReference>
<dbReference type="Proteomes" id="UP000639338">
    <property type="component" value="Unassembled WGS sequence"/>
</dbReference>
<evidence type="ECO:0000256" key="4">
    <source>
        <dbReference type="ARBA" id="ARBA00022989"/>
    </source>
</evidence>
<evidence type="ECO:0000256" key="3">
    <source>
        <dbReference type="ARBA" id="ARBA00022692"/>
    </source>
</evidence>
<reference evidence="8 9" key="1">
    <citation type="submission" date="2020-08" db="EMBL/GenBank/DDBJ databases">
        <title>Aphidius gifuensis genome sequencing and assembly.</title>
        <authorList>
            <person name="Du Z."/>
        </authorList>
    </citation>
    <scope>NUCLEOTIDE SEQUENCE [LARGE SCALE GENOMIC DNA]</scope>
    <source>
        <strain evidence="8">YNYX2018</strain>
        <tissue evidence="8">Adults</tissue>
    </source>
</reference>